<dbReference type="Proteomes" id="UP000317624">
    <property type="component" value="Unassembled WGS sequence"/>
</dbReference>
<sequence length="494" mass="54766">MARLFIFAVGGTGARVLRSLTMLLAAGMRLPDCDQVIPVLVDPDTQNGDVTRTVDLLKRYKRIHDALYQDGQHPKNEGFFGQDLTTLAQLNTSGVEGLRDSFVYDFGGINQSFKDFMHYNEASVETRGLLDLLFTPDSLNASLDLGFRGSPNVGSVVLNSLVQAKEMRYLAQSLNSDDRVFFISSIFGGTGAAGFPLLVKNLRDPGVDLPQPSVRAAVPAGALVLLPYFKLQQPSAEEKKNGQDFIDSNTFITKTKTALSYYAEHLEGIESMYYLGDQAGQPLPNNPGRAEQRNQAHLMEVLGALAIQHFLGQPASQLDRGNPAYHEFGLKSDAPTVDFGQLSPAQRREVARPMIQFHYFARYFRQHLLEEKSAPLYKGGKLGQHLPASTGPLADLTDFFTEYESWLRELGVNERRFAALHPDEMDFNKMVADKIISTGFFNKGLTDDVLRAELNDAVGKTNLDNPDSARALRWLVEAFNTATEKVVDSKLQYS</sequence>
<proteinExistence type="predicted"/>
<dbReference type="OrthoDB" id="505455at2"/>
<keyword evidence="2" id="KW-1185">Reference proteome</keyword>
<dbReference type="RefSeq" id="WP_144848060.1">
    <property type="nucleotide sequence ID" value="NZ_VMRJ01000003.1"/>
</dbReference>
<accession>A0A558BUY5</accession>
<protein>
    <submittedName>
        <fullName evidence="1">Uncharacterized protein</fullName>
    </submittedName>
</protein>
<dbReference type="SUPFAM" id="SSF52490">
    <property type="entry name" value="Tubulin nucleotide-binding domain-like"/>
    <property type="match status" value="1"/>
</dbReference>
<reference evidence="1 2" key="1">
    <citation type="submission" date="2019-07" db="EMBL/GenBank/DDBJ databases">
        <title>Hymenobacter sp. straun FUR1 Genome sequencing and assembly.</title>
        <authorList>
            <person name="Chhetri G."/>
        </authorList>
    </citation>
    <scope>NUCLEOTIDE SEQUENCE [LARGE SCALE GENOMIC DNA]</scope>
    <source>
        <strain evidence="1 2">Fur1</strain>
    </source>
</reference>
<evidence type="ECO:0000313" key="1">
    <source>
        <dbReference type="EMBL" id="TVT40292.1"/>
    </source>
</evidence>
<dbReference type="EMBL" id="VMRJ01000003">
    <property type="protein sequence ID" value="TVT40292.1"/>
    <property type="molecule type" value="Genomic_DNA"/>
</dbReference>
<dbReference type="Gene3D" id="3.40.50.1440">
    <property type="entry name" value="Tubulin/FtsZ, GTPase domain"/>
    <property type="match status" value="1"/>
</dbReference>
<evidence type="ECO:0000313" key="2">
    <source>
        <dbReference type="Proteomes" id="UP000317624"/>
    </source>
</evidence>
<gene>
    <name evidence="1" type="ORF">FNT36_12475</name>
</gene>
<dbReference type="AlphaFoldDB" id="A0A558BUY5"/>
<comment type="caution">
    <text evidence="1">The sequence shown here is derived from an EMBL/GenBank/DDBJ whole genome shotgun (WGS) entry which is preliminary data.</text>
</comment>
<name>A0A558BUY5_9BACT</name>
<dbReference type="InterPro" id="IPR036525">
    <property type="entry name" value="Tubulin/FtsZ_GTPase_sf"/>
</dbReference>
<organism evidence="1 2">
    <name type="scientific">Hymenobacter setariae</name>
    <dbReference type="NCBI Taxonomy" id="2594794"/>
    <lineage>
        <taxon>Bacteria</taxon>
        <taxon>Pseudomonadati</taxon>
        <taxon>Bacteroidota</taxon>
        <taxon>Cytophagia</taxon>
        <taxon>Cytophagales</taxon>
        <taxon>Hymenobacteraceae</taxon>
        <taxon>Hymenobacter</taxon>
    </lineage>
</organism>